<dbReference type="PANTHER" id="PTHR38588">
    <property type="entry name" value="BLL0334 PROTEIN"/>
    <property type="match status" value="1"/>
</dbReference>
<organism evidence="2 3">
    <name type="scientific">Chitinasiproducens palmae</name>
    <dbReference type="NCBI Taxonomy" id="1770053"/>
    <lineage>
        <taxon>Bacteria</taxon>
        <taxon>Pseudomonadati</taxon>
        <taxon>Pseudomonadota</taxon>
        <taxon>Betaproteobacteria</taxon>
        <taxon>Burkholderiales</taxon>
        <taxon>Burkholderiaceae</taxon>
        <taxon>Chitinasiproducens</taxon>
    </lineage>
</organism>
<dbReference type="EMBL" id="FNLO01000006">
    <property type="protein sequence ID" value="SDV48849.1"/>
    <property type="molecule type" value="Genomic_DNA"/>
</dbReference>
<dbReference type="OrthoDB" id="9808623at2"/>
<dbReference type="AlphaFoldDB" id="A0A1H2PRU7"/>
<evidence type="ECO:0000313" key="2">
    <source>
        <dbReference type="EMBL" id="SDV48849.1"/>
    </source>
</evidence>
<reference evidence="3" key="1">
    <citation type="submission" date="2016-09" db="EMBL/GenBank/DDBJ databases">
        <authorList>
            <person name="Varghese N."/>
            <person name="Submissions S."/>
        </authorList>
    </citation>
    <scope>NUCLEOTIDE SEQUENCE [LARGE SCALE GENOMIC DNA]</scope>
    <source>
        <strain evidence="3">JS23</strain>
    </source>
</reference>
<dbReference type="PANTHER" id="PTHR38588:SF1">
    <property type="entry name" value="BLL0334 PROTEIN"/>
    <property type="match status" value="1"/>
</dbReference>
<gene>
    <name evidence="2" type="ORF">SAMN05216551_106112</name>
</gene>
<protein>
    <submittedName>
        <fullName evidence="2">Carbon monoxide dehydrogenase subunit G</fullName>
    </submittedName>
</protein>
<keyword evidence="3" id="KW-1185">Reference proteome</keyword>
<feature type="compositionally biased region" description="Low complexity" evidence="1">
    <location>
        <begin position="168"/>
        <end position="223"/>
    </location>
</feature>
<dbReference type="RefSeq" id="WP_091908257.1">
    <property type="nucleotide sequence ID" value="NZ_FNLO01000006.1"/>
</dbReference>
<sequence length="280" mass="28135">MEIEQSFTVPYPRDAVWAHFHDVPEIVACLPGASLTAPVENGLLKLAMTVKLGPIIASFAGDGEMTLDDENRQGSITGTGVDRKSASRVKGVAAFSLAAPSPNETRVDVKVEYTIGGSLAQFSRGGIVRELATRMTEAFADNLKARLDAAAAAPPMATPPIATPPTPAAGADAATSAGSSPPAHGASSVPGATSSDGPAAASAPQSAPESAAVSAAGSAATPAGVPPAAPPASASPSSDSPVPQRTAPRTPVPNAPLDVGNLFWKMLWARLRGMFGLGAR</sequence>
<evidence type="ECO:0000313" key="3">
    <source>
        <dbReference type="Proteomes" id="UP000243719"/>
    </source>
</evidence>
<dbReference type="InterPro" id="IPR010419">
    <property type="entry name" value="CO_DH_gsu"/>
</dbReference>
<dbReference type="InterPro" id="IPR023393">
    <property type="entry name" value="START-like_dom_sf"/>
</dbReference>
<feature type="compositionally biased region" description="Low complexity" evidence="1">
    <location>
        <begin position="231"/>
        <end position="244"/>
    </location>
</feature>
<dbReference type="Gene3D" id="3.30.530.20">
    <property type="match status" value="1"/>
</dbReference>
<name>A0A1H2PRU7_9BURK</name>
<dbReference type="SUPFAM" id="SSF55961">
    <property type="entry name" value="Bet v1-like"/>
    <property type="match status" value="1"/>
</dbReference>
<accession>A0A1H2PRU7</accession>
<dbReference type="CDD" id="cd07823">
    <property type="entry name" value="SRPBCC_5"/>
    <property type="match status" value="1"/>
</dbReference>
<dbReference type="Pfam" id="PF06240">
    <property type="entry name" value="COXG"/>
    <property type="match status" value="1"/>
</dbReference>
<evidence type="ECO:0000256" key="1">
    <source>
        <dbReference type="SAM" id="MobiDB-lite"/>
    </source>
</evidence>
<feature type="region of interest" description="Disordered" evidence="1">
    <location>
        <begin position="155"/>
        <end position="256"/>
    </location>
</feature>
<dbReference type="STRING" id="1770053.SAMN05216551_106112"/>
<feature type="compositionally biased region" description="Pro residues" evidence="1">
    <location>
        <begin position="156"/>
        <end position="167"/>
    </location>
</feature>
<dbReference type="Proteomes" id="UP000243719">
    <property type="component" value="Unassembled WGS sequence"/>
</dbReference>
<proteinExistence type="predicted"/>